<dbReference type="InterPro" id="IPR041581">
    <property type="entry name" value="Glyoxalase_6"/>
</dbReference>
<dbReference type="Proteomes" id="UP000642748">
    <property type="component" value="Unassembled WGS sequence"/>
</dbReference>
<gene>
    <name evidence="2" type="ORF">Raf01_61060</name>
</gene>
<dbReference type="PANTHER" id="PTHR35908:SF1">
    <property type="entry name" value="CONSERVED PROTEIN"/>
    <property type="match status" value="1"/>
</dbReference>
<dbReference type="EMBL" id="BONZ01000061">
    <property type="protein sequence ID" value="GIH17934.1"/>
    <property type="molecule type" value="Genomic_DNA"/>
</dbReference>
<sequence length="125" mass="13817">MTSRIGDLVIDCADPSLLARFWCEALGYRIVDQDETGVAIGGSPVMPNILFIAAPEGKTVKNRMHFDVCPTDRDPDEELERLLALGARRSGILAGGRWTVLEDPEGNEFCLMRKRVPAEPLPLHD</sequence>
<feature type="domain" description="Glyoxalase-like" evidence="1">
    <location>
        <begin position="8"/>
        <end position="112"/>
    </location>
</feature>
<evidence type="ECO:0000259" key="1">
    <source>
        <dbReference type="Pfam" id="PF18029"/>
    </source>
</evidence>
<evidence type="ECO:0000313" key="2">
    <source>
        <dbReference type="EMBL" id="GIH17934.1"/>
    </source>
</evidence>
<comment type="caution">
    <text evidence="2">The sequence shown here is derived from an EMBL/GenBank/DDBJ whole genome shotgun (WGS) entry which is preliminary data.</text>
</comment>
<protein>
    <submittedName>
        <fullName evidence="2">Lactoylglutathione lyase</fullName>
    </submittedName>
</protein>
<keyword evidence="2" id="KW-0456">Lyase</keyword>
<name>A0A8J3VTB9_9ACTN</name>
<dbReference type="GO" id="GO:0016829">
    <property type="term" value="F:lyase activity"/>
    <property type="evidence" value="ECO:0007669"/>
    <property type="project" value="UniProtKB-KW"/>
</dbReference>
<dbReference type="PANTHER" id="PTHR35908">
    <property type="entry name" value="HYPOTHETICAL FUSION PROTEIN"/>
    <property type="match status" value="1"/>
</dbReference>
<dbReference type="SUPFAM" id="SSF54593">
    <property type="entry name" value="Glyoxalase/Bleomycin resistance protein/Dihydroxybiphenyl dioxygenase"/>
    <property type="match status" value="1"/>
</dbReference>
<dbReference type="InterPro" id="IPR029068">
    <property type="entry name" value="Glyas_Bleomycin-R_OHBP_Dase"/>
</dbReference>
<organism evidence="2 3">
    <name type="scientific">Rugosimonospora africana</name>
    <dbReference type="NCBI Taxonomy" id="556532"/>
    <lineage>
        <taxon>Bacteria</taxon>
        <taxon>Bacillati</taxon>
        <taxon>Actinomycetota</taxon>
        <taxon>Actinomycetes</taxon>
        <taxon>Micromonosporales</taxon>
        <taxon>Micromonosporaceae</taxon>
        <taxon>Rugosimonospora</taxon>
    </lineage>
</organism>
<dbReference type="AlphaFoldDB" id="A0A8J3VTB9"/>
<dbReference type="RefSeq" id="WP_203921469.1">
    <property type="nucleotide sequence ID" value="NZ_BONZ01000061.1"/>
</dbReference>
<reference evidence="2" key="1">
    <citation type="submission" date="2021-01" db="EMBL/GenBank/DDBJ databases">
        <title>Whole genome shotgun sequence of Rugosimonospora africana NBRC 104875.</title>
        <authorList>
            <person name="Komaki H."/>
            <person name="Tamura T."/>
        </authorList>
    </citation>
    <scope>NUCLEOTIDE SEQUENCE</scope>
    <source>
        <strain evidence="2">NBRC 104875</strain>
    </source>
</reference>
<accession>A0A8J3VTB9</accession>
<keyword evidence="3" id="KW-1185">Reference proteome</keyword>
<dbReference type="Gene3D" id="3.10.180.10">
    <property type="entry name" value="2,3-Dihydroxybiphenyl 1,2-Dioxygenase, domain 1"/>
    <property type="match status" value="1"/>
</dbReference>
<evidence type="ECO:0000313" key="3">
    <source>
        <dbReference type="Proteomes" id="UP000642748"/>
    </source>
</evidence>
<proteinExistence type="predicted"/>
<dbReference type="Pfam" id="PF18029">
    <property type="entry name" value="Glyoxalase_6"/>
    <property type="match status" value="1"/>
</dbReference>
<dbReference type="CDD" id="cd06587">
    <property type="entry name" value="VOC"/>
    <property type="match status" value="1"/>
</dbReference>